<evidence type="ECO:0000313" key="5">
    <source>
        <dbReference type="EMBL" id="EGZ11826.1"/>
    </source>
</evidence>
<dbReference type="InterPro" id="IPR038765">
    <property type="entry name" value="Papain-like_cys_pep_sf"/>
</dbReference>
<protein>
    <recommendedName>
        <fullName evidence="4">Ubiquitin-like protease family profile domain-containing protein</fullName>
    </recommendedName>
</protein>
<dbReference type="SMR" id="G4ZXG3"/>
<dbReference type="InterPro" id="IPR003653">
    <property type="entry name" value="Peptidase_C48_C"/>
</dbReference>
<accession>G4ZXG3</accession>
<reference evidence="5 6" key="1">
    <citation type="journal article" date="2006" name="Science">
        <title>Phytophthora genome sequences uncover evolutionary origins and mechanisms of pathogenesis.</title>
        <authorList>
            <person name="Tyler B.M."/>
            <person name="Tripathy S."/>
            <person name="Zhang X."/>
            <person name="Dehal P."/>
            <person name="Jiang R.H."/>
            <person name="Aerts A."/>
            <person name="Arredondo F.D."/>
            <person name="Baxter L."/>
            <person name="Bensasson D."/>
            <person name="Beynon J.L."/>
            <person name="Chapman J."/>
            <person name="Damasceno C.M."/>
            <person name="Dorrance A.E."/>
            <person name="Dou D."/>
            <person name="Dickerman A.W."/>
            <person name="Dubchak I.L."/>
            <person name="Garbelotto M."/>
            <person name="Gijzen M."/>
            <person name="Gordon S.G."/>
            <person name="Govers F."/>
            <person name="Grunwald N.J."/>
            <person name="Huang W."/>
            <person name="Ivors K.L."/>
            <person name="Jones R.W."/>
            <person name="Kamoun S."/>
            <person name="Krampis K."/>
            <person name="Lamour K.H."/>
            <person name="Lee M.K."/>
            <person name="McDonald W.H."/>
            <person name="Medina M."/>
            <person name="Meijer H.J."/>
            <person name="Nordberg E.K."/>
            <person name="Maclean D.J."/>
            <person name="Ospina-Giraldo M.D."/>
            <person name="Morris P.F."/>
            <person name="Phuntumart V."/>
            <person name="Putnam N.H."/>
            <person name="Rash S."/>
            <person name="Rose J.K."/>
            <person name="Sakihama Y."/>
            <person name="Salamov A.A."/>
            <person name="Savidor A."/>
            <person name="Scheuring C.F."/>
            <person name="Smith B.M."/>
            <person name="Sobral B.W."/>
            <person name="Terry A."/>
            <person name="Torto-Alalibo T.A."/>
            <person name="Win J."/>
            <person name="Xu Z."/>
            <person name="Zhang H."/>
            <person name="Grigoriev I.V."/>
            <person name="Rokhsar D.S."/>
            <person name="Boore J.L."/>
        </authorList>
    </citation>
    <scope>NUCLEOTIDE SEQUENCE [LARGE SCALE GENOMIC DNA]</scope>
    <source>
        <strain evidence="5 6">P6497</strain>
    </source>
</reference>
<name>G4ZXG3_PHYSP</name>
<keyword evidence="2" id="KW-0645">Protease</keyword>
<dbReference type="SUPFAM" id="SSF54001">
    <property type="entry name" value="Cysteine proteinases"/>
    <property type="match status" value="1"/>
</dbReference>
<feature type="non-terminal residue" evidence="5">
    <location>
        <position position="1"/>
    </location>
</feature>
<comment type="similarity">
    <text evidence="1">Belongs to the peptidase C48 family.</text>
</comment>
<organism evidence="5 6">
    <name type="scientific">Phytophthora sojae (strain P6497)</name>
    <name type="common">Soybean stem and root rot agent</name>
    <name type="synonym">Phytophthora megasperma f. sp. glycines</name>
    <dbReference type="NCBI Taxonomy" id="1094619"/>
    <lineage>
        <taxon>Eukaryota</taxon>
        <taxon>Sar</taxon>
        <taxon>Stramenopiles</taxon>
        <taxon>Oomycota</taxon>
        <taxon>Peronosporomycetes</taxon>
        <taxon>Peronosporales</taxon>
        <taxon>Peronosporaceae</taxon>
        <taxon>Phytophthora</taxon>
    </lineage>
</organism>
<dbReference type="GO" id="GO:0008234">
    <property type="term" value="F:cysteine-type peptidase activity"/>
    <property type="evidence" value="ECO:0007669"/>
    <property type="project" value="InterPro"/>
</dbReference>
<dbReference type="InParanoid" id="G4ZXG3"/>
<evidence type="ECO:0000256" key="3">
    <source>
        <dbReference type="ARBA" id="ARBA00022801"/>
    </source>
</evidence>
<dbReference type="GeneID" id="20659608"/>
<dbReference type="KEGG" id="psoj:PHYSODRAFT_514867"/>
<feature type="domain" description="Ubiquitin-like protease family profile" evidence="4">
    <location>
        <begin position="83"/>
        <end position="180"/>
    </location>
</feature>
<dbReference type="Proteomes" id="UP000002640">
    <property type="component" value="Unassembled WGS sequence"/>
</dbReference>
<evidence type="ECO:0000259" key="4">
    <source>
        <dbReference type="Pfam" id="PF02902"/>
    </source>
</evidence>
<dbReference type="EMBL" id="JH159157">
    <property type="protein sequence ID" value="EGZ11826.1"/>
    <property type="molecule type" value="Genomic_DNA"/>
</dbReference>
<dbReference type="Gene3D" id="3.40.395.10">
    <property type="entry name" value="Adenoviral Proteinase, Chain A"/>
    <property type="match status" value="1"/>
</dbReference>
<dbReference type="STRING" id="1094619.G4ZXG3"/>
<sequence length="208" mass="23623">VETLNLSVNRVPGECVNGHQLLDFRENLWLHTTSILVSLMALRDAYPDVVGIISPSYHDFALPEQKRRTAAGFGASDPKNKRVIGIIHIERHWVAFLIDRTVAKGTKTATCFMFDPLQSRSNYTVIEQSVRTVIEGVLQLRGMVNYEKVEWCTQQDNSSCGVWCIAVLEMLLCDASWDDCIYKLLPYLRLRYLQKALAFLGKEAAWEG</sequence>
<dbReference type="Pfam" id="PF02902">
    <property type="entry name" value="Peptidase_C48"/>
    <property type="match status" value="1"/>
</dbReference>
<evidence type="ECO:0000256" key="2">
    <source>
        <dbReference type="ARBA" id="ARBA00022670"/>
    </source>
</evidence>
<proteinExistence type="inferred from homology"/>
<dbReference type="AlphaFoldDB" id="G4ZXG3"/>
<gene>
    <name evidence="5" type="ORF">PHYSODRAFT_514867</name>
</gene>
<dbReference type="GO" id="GO:0006508">
    <property type="term" value="P:proteolysis"/>
    <property type="evidence" value="ECO:0007669"/>
    <property type="project" value="UniProtKB-KW"/>
</dbReference>
<keyword evidence="6" id="KW-1185">Reference proteome</keyword>
<evidence type="ECO:0000313" key="6">
    <source>
        <dbReference type="Proteomes" id="UP000002640"/>
    </source>
</evidence>
<dbReference type="RefSeq" id="XP_009532159.1">
    <property type="nucleotide sequence ID" value="XM_009533864.1"/>
</dbReference>
<evidence type="ECO:0000256" key="1">
    <source>
        <dbReference type="ARBA" id="ARBA00005234"/>
    </source>
</evidence>
<keyword evidence="3" id="KW-0378">Hydrolase</keyword>